<organism evidence="2 3">
    <name type="scientific">Colletotrichum spaethianum</name>
    <dbReference type="NCBI Taxonomy" id="700344"/>
    <lineage>
        <taxon>Eukaryota</taxon>
        <taxon>Fungi</taxon>
        <taxon>Dikarya</taxon>
        <taxon>Ascomycota</taxon>
        <taxon>Pezizomycotina</taxon>
        <taxon>Sordariomycetes</taxon>
        <taxon>Hypocreomycetidae</taxon>
        <taxon>Glomerellales</taxon>
        <taxon>Glomerellaceae</taxon>
        <taxon>Colletotrichum</taxon>
        <taxon>Colletotrichum spaethianum species complex</taxon>
    </lineage>
</organism>
<dbReference type="GeneID" id="73322436"/>
<reference evidence="2 3" key="1">
    <citation type="submission" date="2022-03" db="EMBL/GenBank/DDBJ databases">
        <title>Genome data of Colletotrichum spp.</title>
        <authorList>
            <person name="Utami Y.D."/>
            <person name="Hiruma K."/>
        </authorList>
    </citation>
    <scope>NUCLEOTIDE SEQUENCE [LARGE SCALE GENOMIC DNA]</scope>
    <source>
        <strain evidence="2 3">MAFF 239500</strain>
    </source>
</reference>
<evidence type="ECO:0000313" key="2">
    <source>
        <dbReference type="EMBL" id="GKT41453.1"/>
    </source>
</evidence>
<keyword evidence="3" id="KW-1185">Reference proteome</keyword>
<dbReference type="EMBL" id="BQXU01000003">
    <property type="protein sequence ID" value="GKT41453.1"/>
    <property type="molecule type" value="Genomic_DNA"/>
</dbReference>
<proteinExistence type="predicted"/>
<evidence type="ECO:0000313" key="3">
    <source>
        <dbReference type="Proteomes" id="UP001055115"/>
    </source>
</evidence>
<feature type="compositionally biased region" description="Basic residues" evidence="1">
    <location>
        <begin position="16"/>
        <end position="25"/>
    </location>
</feature>
<feature type="region of interest" description="Disordered" evidence="1">
    <location>
        <begin position="1"/>
        <end position="103"/>
    </location>
</feature>
<gene>
    <name evidence="2" type="ORF">ColSpa_01634</name>
</gene>
<accession>A0AA37NYS4</accession>
<dbReference type="AlphaFoldDB" id="A0AA37NYS4"/>
<sequence>MASAESAAPEAPKTKPQNKVRKRAPKACLSCRARKRDGVDNAPTSYPPCNADDGEQLHIVNPIAPSSDDPRPILSNESDSQPQACDHSHGDAIPTPTATVLDNVNGGSRSNFFRSFTVEQPDVYDVMGH</sequence>
<feature type="compositionally biased region" description="Low complexity" evidence="1">
    <location>
        <begin position="1"/>
        <end position="11"/>
    </location>
</feature>
<dbReference type="RefSeq" id="XP_049123803.1">
    <property type="nucleotide sequence ID" value="XM_049267846.1"/>
</dbReference>
<name>A0AA37NYS4_9PEZI</name>
<dbReference type="Proteomes" id="UP001055115">
    <property type="component" value="Unassembled WGS sequence"/>
</dbReference>
<protein>
    <submittedName>
        <fullName evidence="2">Uncharacterized protein</fullName>
    </submittedName>
</protein>
<comment type="caution">
    <text evidence="2">The sequence shown here is derived from an EMBL/GenBank/DDBJ whole genome shotgun (WGS) entry which is preliminary data.</text>
</comment>
<evidence type="ECO:0000256" key="1">
    <source>
        <dbReference type="SAM" id="MobiDB-lite"/>
    </source>
</evidence>